<feature type="region of interest" description="Disordered" evidence="1">
    <location>
        <begin position="151"/>
        <end position="243"/>
    </location>
</feature>
<dbReference type="AlphaFoldDB" id="A0A9W7CW24"/>
<dbReference type="EMBL" id="BSXT01001766">
    <property type="protein sequence ID" value="GMF45038.1"/>
    <property type="molecule type" value="Genomic_DNA"/>
</dbReference>
<keyword evidence="3" id="KW-1185">Reference proteome</keyword>
<evidence type="ECO:0000256" key="1">
    <source>
        <dbReference type="SAM" id="MobiDB-lite"/>
    </source>
</evidence>
<dbReference type="Proteomes" id="UP001165121">
    <property type="component" value="Unassembled WGS sequence"/>
</dbReference>
<organism evidence="2 3">
    <name type="scientific">Phytophthora fragariaefolia</name>
    <dbReference type="NCBI Taxonomy" id="1490495"/>
    <lineage>
        <taxon>Eukaryota</taxon>
        <taxon>Sar</taxon>
        <taxon>Stramenopiles</taxon>
        <taxon>Oomycota</taxon>
        <taxon>Peronosporomycetes</taxon>
        <taxon>Peronosporales</taxon>
        <taxon>Peronosporaceae</taxon>
        <taxon>Phytophthora</taxon>
    </lineage>
</organism>
<proteinExistence type="predicted"/>
<protein>
    <submittedName>
        <fullName evidence="2">Unnamed protein product</fullName>
    </submittedName>
</protein>
<gene>
    <name evidence="2" type="ORF">Pfra01_001596000</name>
</gene>
<feature type="region of interest" description="Disordered" evidence="1">
    <location>
        <begin position="94"/>
        <end position="121"/>
    </location>
</feature>
<accession>A0A9W7CW24</accession>
<comment type="caution">
    <text evidence="2">The sequence shown here is derived from an EMBL/GenBank/DDBJ whole genome shotgun (WGS) entry which is preliminary data.</text>
</comment>
<reference evidence="2" key="1">
    <citation type="submission" date="2023-04" db="EMBL/GenBank/DDBJ databases">
        <title>Phytophthora fragariaefolia NBRC 109709.</title>
        <authorList>
            <person name="Ichikawa N."/>
            <person name="Sato H."/>
            <person name="Tonouchi N."/>
        </authorList>
    </citation>
    <scope>NUCLEOTIDE SEQUENCE</scope>
    <source>
        <strain evidence="2">NBRC 109709</strain>
    </source>
</reference>
<evidence type="ECO:0000313" key="2">
    <source>
        <dbReference type="EMBL" id="GMF45038.1"/>
    </source>
</evidence>
<evidence type="ECO:0000313" key="3">
    <source>
        <dbReference type="Proteomes" id="UP001165121"/>
    </source>
</evidence>
<feature type="compositionally biased region" description="Basic residues" evidence="1">
    <location>
        <begin position="108"/>
        <end position="121"/>
    </location>
</feature>
<name>A0A9W7CW24_9STRA</name>
<sequence>MRPADSGETAAGGADMPLESVLLLFKTKTKSKLLKPKLWKADITGHELTTNAACSVLRLTSNRCCVVWFQAAMGRAKRKWTHEAIDDALRQNKRVNVTPAEPEEAGGKRKRMQRRSSKKRNLLKELEALTVAGTEAVSPPAVPVMQVEPQPTLGQEGKQEEDDSADHQRQFPVAYAEGQREATSEPEPQTTRPASADRAAAKRARNAEQQRARRANMTASQTGRRRAKERERQRGRGAQLTGS</sequence>